<name>A0ABY7AGI9_9FIRM</name>
<dbReference type="SUPFAM" id="SSF88713">
    <property type="entry name" value="Glycoside hydrolase/deacetylase"/>
    <property type="match status" value="1"/>
</dbReference>
<feature type="chain" id="PRO_5047430365" evidence="3">
    <location>
        <begin position="28"/>
        <end position="224"/>
    </location>
</feature>
<keyword evidence="6" id="KW-1185">Reference proteome</keyword>
<evidence type="ECO:0000259" key="4">
    <source>
        <dbReference type="PROSITE" id="PS51677"/>
    </source>
</evidence>
<dbReference type="InterPro" id="IPR011330">
    <property type="entry name" value="Glyco_hydro/deAcase_b/a-brl"/>
</dbReference>
<keyword evidence="2" id="KW-0378">Hydrolase</keyword>
<dbReference type="PANTHER" id="PTHR10587:SF133">
    <property type="entry name" value="CHITIN DEACETYLASE 1-RELATED"/>
    <property type="match status" value="1"/>
</dbReference>
<feature type="domain" description="NodB homology" evidence="4">
    <location>
        <begin position="45"/>
        <end position="222"/>
    </location>
</feature>
<keyword evidence="3" id="KW-0732">Signal</keyword>
<sequence>MKRNVRFLLTSALVLTVGLLKFTNVYAQETTSANIVDVKAAAYAGNVYLTFDDGPNNATSQTLISNLKKAGCYQATLFVWGNKIAGNQAAWNAYVNSGFSLQNHSWTHSQMSSWSYQQVYNDFQKCNQAIQNAGKPRPTKVRLPYLYNNNTITQACSALGLSIVTPTVYTSDWEGASTQTIINSCNNLRAGGNPLMHDAYQTTLQALPTIVNNLKNRGFGFAQY</sequence>
<evidence type="ECO:0000256" key="1">
    <source>
        <dbReference type="ARBA" id="ARBA00022723"/>
    </source>
</evidence>
<dbReference type="PROSITE" id="PS51677">
    <property type="entry name" value="NODB"/>
    <property type="match status" value="1"/>
</dbReference>
<evidence type="ECO:0000256" key="3">
    <source>
        <dbReference type="SAM" id="SignalP"/>
    </source>
</evidence>
<dbReference type="RefSeq" id="WP_268116507.1">
    <property type="nucleotide sequence ID" value="NZ_CP113524.1"/>
</dbReference>
<dbReference type="EMBL" id="CP113524">
    <property type="protein sequence ID" value="WAJ25835.1"/>
    <property type="molecule type" value="Genomic_DNA"/>
</dbReference>
<dbReference type="Gene3D" id="3.20.20.370">
    <property type="entry name" value="Glycoside hydrolase/deacetylase"/>
    <property type="match status" value="1"/>
</dbReference>
<organism evidence="5 6">
    <name type="scientific">Lacrimispora xylanolytica</name>
    <dbReference type="NCBI Taxonomy" id="29375"/>
    <lineage>
        <taxon>Bacteria</taxon>
        <taxon>Bacillati</taxon>
        <taxon>Bacillota</taxon>
        <taxon>Clostridia</taxon>
        <taxon>Lachnospirales</taxon>
        <taxon>Lachnospiraceae</taxon>
        <taxon>Lacrimispora</taxon>
    </lineage>
</organism>
<evidence type="ECO:0000313" key="5">
    <source>
        <dbReference type="EMBL" id="WAJ25835.1"/>
    </source>
</evidence>
<accession>A0ABY7AGI9</accession>
<dbReference type="Pfam" id="PF01522">
    <property type="entry name" value="Polysacc_deac_1"/>
    <property type="match status" value="1"/>
</dbReference>
<feature type="signal peptide" evidence="3">
    <location>
        <begin position="1"/>
        <end position="27"/>
    </location>
</feature>
<evidence type="ECO:0000256" key="2">
    <source>
        <dbReference type="ARBA" id="ARBA00022801"/>
    </source>
</evidence>
<dbReference type="PANTHER" id="PTHR10587">
    <property type="entry name" value="GLYCOSYL TRANSFERASE-RELATED"/>
    <property type="match status" value="1"/>
</dbReference>
<dbReference type="InterPro" id="IPR050248">
    <property type="entry name" value="Polysacc_deacetylase_ArnD"/>
</dbReference>
<protein>
    <submittedName>
        <fullName evidence="5">Polysaccharide deacetylase family protein</fullName>
    </submittedName>
</protein>
<keyword evidence="1" id="KW-0479">Metal-binding</keyword>
<gene>
    <name evidence="5" type="ORF">OW255_10115</name>
</gene>
<proteinExistence type="predicted"/>
<dbReference type="InterPro" id="IPR002509">
    <property type="entry name" value="NODB_dom"/>
</dbReference>
<dbReference type="Proteomes" id="UP001163115">
    <property type="component" value="Chromosome"/>
</dbReference>
<reference evidence="5" key="1">
    <citation type="submission" date="2022-11" db="EMBL/GenBank/DDBJ databases">
        <title>Lacrimispora xylanolytica sy1, complete genome.</title>
        <authorList>
            <person name="Choi S."/>
        </authorList>
    </citation>
    <scope>NUCLEOTIDE SEQUENCE</scope>
    <source>
        <strain evidence="5">Sy1</strain>
    </source>
</reference>
<evidence type="ECO:0000313" key="6">
    <source>
        <dbReference type="Proteomes" id="UP001163115"/>
    </source>
</evidence>